<dbReference type="GO" id="GO:0060298">
    <property type="term" value="P:positive regulation of sarcomere organization"/>
    <property type="evidence" value="ECO:0007669"/>
    <property type="project" value="UniProtKB-ARBA"/>
</dbReference>
<sequence>MLKFQYQKKFSQKKRNWSLQKKKKKMYQMKKFILFLLLQQMRQYQKLYQKFYRHLTAIHTKDGGQALFECVIAGVPKPEVVWYKDSEVIQPSEEFQIQYDENNQCSLFIGDVLPDDAGQYTVVAKNEMGEVSTTAELFVAPASELDASTESVGEIAPNFTVKPKYQKVDEGKDVSFECQVVAKPQPEIYWSKDGSDIPDDDRINVTLDIDEGDVYRASLNITDTTPEDSGTYTITATNPQGQETVSASLIVNKTLEEKTDFRDQLATSVEIQEKEKPTEVDQVDFRETLATKVKTKVNVQFEMKQFDFRHLLHKGKSSSLKFESDVTTEETIIVEEQTSVVEEASTEEVVKLEKPEIIAPKFEVVFNNLQVKEGESAKLVCRASGVPTPNITWYHAGEAIQTDDVYEITSGNEGESILTIPEVLVEDAGLYTARASNEAGQVECSATINVEEVPSDQEEKLEGVKEEVTESADQVDEADKAAIKIQAAFRGYQAREQVKVLREQSLVEDVTVPTTDQSDFVIQEEELSTQEFQYLPNTDDTLLVTEEKHLHAYPDHYEYPLSYEDPQDQHGDPLSYEYPEEQHDYPQDQHGDPLSYEYPEEQHDYPQDQNGDSYDYPLSNYEHPDNQPQDFVDHAFSGPEVDEYTDDFMHDSLYRDESANEFLHADPESDELAVGMRVYTWRMTKGDRNSPQSEPTLFKEEFEVSESRFHHQMKLDDTQEETIEDVSVEFSMKQEEITMDQTLDVDTKAEVVLSEPAPEKPQETEDVEGEFTLSFQETDTVEDVSVEFTVAPVFNKKLEDQEVPEGATIELTVNVTGQPQPEITWLREGVTIQLNEHYETRHDTEGNFTLIIHDANTEDDAEFTCTATNKAGSVSTSADLYIAPAGEAPTFIRCIEDIAVDYHAQIILEVQVKGQPKPELTLTIDGEEIPKNKYRIEEIEDVVRFIIDKAELEHEGEYTVKATNSKGVATCHAKVTLRLDGPEFEKPLETVKTKLKEMARFECVVKGMPLPEITWFVDSKPISRGPKYNFSCEDRHCVLTINDVTTEDINKTYTCRAENPVGDASTEATLTIEAEFSIRIPFELTI</sequence>
<evidence type="ECO:0000256" key="5">
    <source>
        <dbReference type="ARBA" id="ARBA00022741"/>
    </source>
</evidence>
<feature type="compositionally biased region" description="Basic and acidic residues" evidence="9">
    <location>
        <begin position="580"/>
        <end position="591"/>
    </location>
</feature>
<evidence type="ECO:0000256" key="4">
    <source>
        <dbReference type="ARBA" id="ARBA00022737"/>
    </source>
</evidence>
<dbReference type="PANTHER" id="PTHR47633">
    <property type="entry name" value="IMMUNOGLOBULIN"/>
    <property type="match status" value="1"/>
</dbReference>
<dbReference type="PROSITE" id="PS50835">
    <property type="entry name" value="IG_LIKE"/>
    <property type="match status" value="5"/>
</dbReference>
<dbReference type="GO" id="GO:0005524">
    <property type="term" value="F:ATP binding"/>
    <property type="evidence" value="ECO:0007669"/>
    <property type="project" value="UniProtKB-KW"/>
</dbReference>
<dbReference type="HOGENOM" id="CLU_285333_0_0_1"/>
<dbReference type="SMART" id="SM00408">
    <property type="entry name" value="IGc2"/>
    <property type="match status" value="6"/>
</dbReference>
<keyword evidence="7" id="KW-1015">Disulfide bond</keyword>
<evidence type="ECO:0000256" key="3">
    <source>
        <dbReference type="ARBA" id="ARBA00022490"/>
    </source>
</evidence>
<dbReference type="InterPro" id="IPR000048">
    <property type="entry name" value="IQ_motif_EF-hand-BS"/>
</dbReference>
<dbReference type="RefSeq" id="XP_009049556.1">
    <property type="nucleotide sequence ID" value="XM_009051308.1"/>
</dbReference>
<dbReference type="FunFam" id="2.60.40.10:FF:000107">
    <property type="entry name" value="Myosin, light chain kinase a"/>
    <property type="match status" value="1"/>
</dbReference>
<dbReference type="Gene3D" id="1.20.5.190">
    <property type="match status" value="1"/>
</dbReference>
<dbReference type="InterPro" id="IPR013783">
    <property type="entry name" value="Ig-like_fold"/>
</dbReference>
<name>V4A753_LOTGI</name>
<dbReference type="STRING" id="225164.V4A753"/>
<dbReference type="FunFam" id="2.60.40.10:FF:000032">
    <property type="entry name" value="palladin isoform X1"/>
    <property type="match status" value="1"/>
</dbReference>
<dbReference type="PANTHER" id="PTHR47633:SF4">
    <property type="entry name" value="MYOPALLADIN ISOFORM X1"/>
    <property type="match status" value="1"/>
</dbReference>
<dbReference type="FunFam" id="2.60.40.10:FF:000080">
    <property type="entry name" value="Myosin light chain kinase, smooth muscle"/>
    <property type="match status" value="1"/>
</dbReference>
<dbReference type="GO" id="GO:0045989">
    <property type="term" value="P:positive regulation of striated muscle contraction"/>
    <property type="evidence" value="ECO:0007669"/>
    <property type="project" value="UniProtKB-ARBA"/>
</dbReference>
<dbReference type="InterPro" id="IPR003599">
    <property type="entry name" value="Ig_sub"/>
</dbReference>
<feature type="domain" description="Ig-like" evidence="10">
    <location>
        <begin position="792"/>
        <end position="881"/>
    </location>
</feature>
<dbReference type="FunFam" id="2.60.40.10:FF:000425">
    <property type="entry name" value="Myosin light chain kinase"/>
    <property type="match status" value="2"/>
</dbReference>
<dbReference type="AlphaFoldDB" id="V4A753"/>
<feature type="region of interest" description="Disordered" evidence="9">
    <location>
        <begin position="558"/>
        <end position="627"/>
    </location>
</feature>
<dbReference type="SMART" id="SM00015">
    <property type="entry name" value="IQ"/>
    <property type="match status" value="1"/>
</dbReference>
<dbReference type="SMART" id="SM00409">
    <property type="entry name" value="IG"/>
    <property type="match status" value="6"/>
</dbReference>
<dbReference type="InterPro" id="IPR003598">
    <property type="entry name" value="Ig_sub2"/>
</dbReference>
<keyword evidence="4" id="KW-0677">Repeat</keyword>
<dbReference type="CDD" id="cd23767">
    <property type="entry name" value="IQCD"/>
    <property type="match status" value="1"/>
</dbReference>
<dbReference type="InterPro" id="IPR007110">
    <property type="entry name" value="Ig-like_dom"/>
</dbReference>
<dbReference type="EMBL" id="KB200919">
    <property type="protein sequence ID" value="ESO99768.1"/>
    <property type="molecule type" value="Genomic_DNA"/>
</dbReference>
<protein>
    <recommendedName>
        <fullName evidence="10">Ig-like domain-containing protein</fullName>
    </recommendedName>
</protein>
<accession>V4A753</accession>
<dbReference type="SUPFAM" id="SSF48726">
    <property type="entry name" value="Immunoglobulin"/>
    <property type="match status" value="6"/>
</dbReference>
<keyword evidence="8" id="KW-0393">Immunoglobulin domain</keyword>
<feature type="domain" description="Ig-like" evidence="10">
    <location>
        <begin position="982"/>
        <end position="1071"/>
    </location>
</feature>
<feature type="domain" description="Ig-like" evidence="10">
    <location>
        <begin position="157"/>
        <end position="246"/>
    </location>
</feature>
<dbReference type="Pfam" id="PF00612">
    <property type="entry name" value="IQ"/>
    <property type="match status" value="1"/>
</dbReference>
<dbReference type="Gene3D" id="2.60.40.10">
    <property type="entry name" value="Immunoglobulins"/>
    <property type="match status" value="6"/>
</dbReference>
<dbReference type="OrthoDB" id="6157814at2759"/>
<evidence type="ECO:0000313" key="11">
    <source>
        <dbReference type="EMBL" id="ESO99768.1"/>
    </source>
</evidence>
<evidence type="ECO:0000256" key="6">
    <source>
        <dbReference type="ARBA" id="ARBA00022840"/>
    </source>
</evidence>
<reference evidence="11 12" key="1">
    <citation type="journal article" date="2013" name="Nature">
        <title>Insights into bilaterian evolution from three spiralian genomes.</title>
        <authorList>
            <person name="Simakov O."/>
            <person name="Marletaz F."/>
            <person name="Cho S.J."/>
            <person name="Edsinger-Gonzales E."/>
            <person name="Havlak P."/>
            <person name="Hellsten U."/>
            <person name="Kuo D.H."/>
            <person name="Larsson T."/>
            <person name="Lv J."/>
            <person name="Arendt D."/>
            <person name="Savage R."/>
            <person name="Osoegawa K."/>
            <person name="de Jong P."/>
            <person name="Grimwood J."/>
            <person name="Chapman J.A."/>
            <person name="Shapiro H."/>
            <person name="Aerts A."/>
            <person name="Otillar R.P."/>
            <person name="Terry A.Y."/>
            <person name="Boore J.L."/>
            <person name="Grigoriev I.V."/>
            <person name="Lindberg D.R."/>
            <person name="Seaver E.C."/>
            <person name="Weisblat D.A."/>
            <person name="Putnam N.H."/>
            <person name="Rokhsar D.S."/>
        </authorList>
    </citation>
    <scope>NUCLEOTIDE SEQUENCE [LARGE SCALE GENOMIC DNA]</scope>
</reference>
<keyword evidence="6" id="KW-0067">ATP-binding</keyword>
<evidence type="ECO:0000256" key="2">
    <source>
        <dbReference type="ARBA" id="ARBA00006692"/>
    </source>
</evidence>
<dbReference type="InterPro" id="IPR036179">
    <property type="entry name" value="Ig-like_dom_sf"/>
</dbReference>
<keyword evidence="12" id="KW-1185">Reference proteome</keyword>
<dbReference type="GO" id="GO:0004672">
    <property type="term" value="F:protein kinase activity"/>
    <property type="evidence" value="ECO:0007669"/>
    <property type="project" value="TreeGrafter"/>
</dbReference>
<proteinExistence type="inferred from homology"/>
<evidence type="ECO:0000313" key="12">
    <source>
        <dbReference type="Proteomes" id="UP000030746"/>
    </source>
</evidence>
<dbReference type="KEGG" id="lgi:LOTGIDRAFT_173546"/>
<comment type="similarity">
    <text evidence="2">Belongs to the protein kinase superfamily. CAMK Ser/Thr protein kinase family.</text>
</comment>
<dbReference type="PROSITE" id="PS50096">
    <property type="entry name" value="IQ"/>
    <property type="match status" value="1"/>
</dbReference>
<evidence type="ECO:0000256" key="7">
    <source>
        <dbReference type="ARBA" id="ARBA00023157"/>
    </source>
</evidence>
<dbReference type="OMA" id="RKNTHYR"/>
<evidence type="ECO:0000256" key="1">
    <source>
        <dbReference type="ARBA" id="ARBA00004657"/>
    </source>
</evidence>
<evidence type="ECO:0000256" key="9">
    <source>
        <dbReference type="SAM" id="MobiDB-lite"/>
    </source>
</evidence>
<keyword evidence="5" id="KW-0547">Nucleotide-binding</keyword>
<gene>
    <name evidence="11" type="ORF">LOTGIDRAFT_173546</name>
</gene>
<feature type="domain" description="Ig-like" evidence="10">
    <location>
        <begin position="360"/>
        <end position="449"/>
    </location>
</feature>
<dbReference type="GeneID" id="20242422"/>
<organism evidence="11 12">
    <name type="scientific">Lottia gigantea</name>
    <name type="common">Giant owl limpet</name>
    <dbReference type="NCBI Taxonomy" id="225164"/>
    <lineage>
        <taxon>Eukaryota</taxon>
        <taxon>Metazoa</taxon>
        <taxon>Spiralia</taxon>
        <taxon>Lophotrochozoa</taxon>
        <taxon>Mollusca</taxon>
        <taxon>Gastropoda</taxon>
        <taxon>Patellogastropoda</taxon>
        <taxon>Lottioidea</taxon>
        <taxon>Lottiidae</taxon>
        <taxon>Lottia</taxon>
    </lineage>
</organism>
<dbReference type="Pfam" id="PF07679">
    <property type="entry name" value="I-set"/>
    <property type="match status" value="6"/>
</dbReference>
<evidence type="ECO:0000259" key="10">
    <source>
        <dbReference type="PROSITE" id="PS50835"/>
    </source>
</evidence>
<evidence type="ECO:0000256" key="8">
    <source>
        <dbReference type="ARBA" id="ARBA00023319"/>
    </source>
</evidence>
<dbReference type="CTD" id="20242422"/>
<keyword evidence="3" id="KW-0963">Cytoplasm</keyword>
<dbReference type="Proteomes" id="UP000030746">
    <property type="component" value="Unassembled WGS sequence"/>
</dbReference>
<feature type="domain" description="Ig-like" evidence="10">
    <location>
        <begin position="49"/>
        <end position="138"/>
    </location>
</feature>
<comment type="subcellular location">
    <subcellularLocation>
        <location evidence="1">Cytoplasm</location>
        <location evidence="1">Myofibril</location>
    </subcellularLocation>
</comment>
<dbReference type="GO" id="GO:0030016">
    <property type="term" value="C:myofibril"/>
    <property type="evidence" value="ECO:0007669"/>
    <property type="project" value="UniProtKB-SubCell"/>
</dbReference>
<dbReference type="InterPro" id="IPR013098">
    <property type="entry name" value="Ig_I-set"/>
</dbReference>
<dbReference type="FunFam" id="2.60.40.10:FF:000147">
    <property type="entry name" value="Myosin light chain kinase"/>
    <property type="match status" value="1"/>
</dbReference>